<dbReference type="Proteomes" id="UP000014071">
    <property type="component" value="Unassembled WGS sequence"/>
</dbReference>
<accession>R9P7W9</accession>
<dbReference type="GeneID" id="24110364"/>
<sequence length="68" mass="7873">MCLPRQREATIQSESVMRRALERQRMCSCYLPPKDTLTAVRQDRIKKDAASDAIAVLTEWPIQIRTLI</sequence>
<evidence type="ECO:0000313" key="1">
    <source>
        <dbReference type="EMBL" id="GAC97498.1"/>
    </source>
</evidence>
<name>R9P7W9_PSEHS</name>
<gene>
    <name evidence="1" type="ORF">PHSY_005084</name>
</gene>
<keyword evidence="2" id="KW-1185">Reference proteome</keyword>
<proteinExistence type="predicted"/>
<protein>
    <submittedName>
        <fullName evidence="1">Uncharacterized protein</fullName>
    </submittedName>
</protein>
<dbReference type="RefSeq" id="XP_012191085.1">
    <property type="nucleotide sequence ID" value="XM_012335695.1"/>
</dbReference>
<reference evidence="2" key="1">
    <citation type="journal article" date="2013" name="Genome Announc.">
        <title>Draft genome sequence of the basidiomycetous yeast-like fungus Pseudozyma hubeiensis SY62, which produces an abundant amount of the biosurfactant mannosylerythritol lipids.</title>
        <authorList>
            <person name="Konishi M."/>
            <person name="Hatada Y."/>
            <person name="Horiuchi J."/>
        </authorList>
    </citation>
    <scope>NUCLEOTIDE SEQUENCE [LARGE SCALE GENOMIC DNA]</scope>
    <source>
        <strain evidence="2">SY62</strain>
    </source>
</reference>
<dbReference type="EMBL" id="DF238810">
    <property type="protein sequence ID" value="GAC97498.1"/>
    <property type="molecule type" value="Genomic_DNA"/>
</dbReference>
<dbReference type="AlphaFoldDB" id="R9P7W9"/>
<evidence type="ECO:0000313" key="2">
    <source>
        <dbReference type="Proteomes" id="UP000014071"/>
    </source>
</evidence>
<dbReference type="HOGENOM" id="CLU_2795036_0_0_1"/>
<organism evidence="1 2">
    <name type="scientific">Pseudozyma hubeiensis (strain SY62)</name>
    <name type="common">Yeast</name>
    <dbReference type="NCBI Taxonomy" id="1305764"/>
    <lineage>
        <taxon>Eukaryota</taxon>
        <taxon>Fungi</taxon>
        <taxon>Dikarya</taxon>
        <taxon>Basidiomycota</taxon>
        <taxon>Ustilaginomycotina</taxon>
        <taxon>Ustilaginomycetes</taxon>
        <taxon>Ustilaginales</taxon>
        <taxon>Ustilaginaceae</taxon>
        <taxon>Pseudozyma</taxon>
    </lineage>
</organism>